<evidence type="ECO:0000256" key="1">
    <source>
        <dbReference type="SAM" id="Coils"/>
    </source>
</evidence>
<dbReference type="Gene3D" id="3.30.479.30">
    <property type="entry name" value="Band 7 domain"/>
    <property type="match status" value="1"/>
</dbReference>
<keyword evidence="4" id="KW-1185">Reference proteome</keyword>
<feature type="coiled-coil region" evidence="1">
    <location>
        <begin position="181"/>
        <end position="208"/>
    </location>
</feature>
<dbReference type="EMBL" id="MT774392">
    <property type="protein sequence ID" value="QOR59656.1"/>
    <property type="molecule type" value="Genomic_DNA"/>
</dbReference>
<evidence type="ECO:0000313" key="4">
    <source>
        <dbReference type="Proteomes" id="UP000594055"/>
    </source>
</evidence>
<dbReference type="PANTHER" id="PTHR42911:SF1">
    <property type="entry name" value="MODULATOR OF FTSH PROTEASE HFLC"/>
    <property type="match status" value="1"/>
</dbReference>
<dbReference type="PANTHER" id="PTHR42911">
    <property type="entry name" value="MODULATOR OF FTSH PROTEASE HFLC"/>
    <property type="match status" value="1"/>
</dbReference>
<dbReference type="GO" id="GO:0016020">
    <property type="term" value="C:membrane"/>
    <property type="evidence" value="ECO:0007669"/>
    <property type="project" value="InterPro"/>
</dbReference>
<evidence type="ECO:0000259" key="2">
    <source>
        <dbReference type="Pfam" id="PF01145"/>
    </source>
</evidence>
<keyword evidence="1" id="KW-0175">Coiled coil</keyword>
<dbReference type="Proteomes" id="UP000594055">
    <property type="component" value="Segment"/>
</dbReference>
<dbReference type="InterPro" id="IPR000163">
    <property type="entry name" value="Prohibitin"/>
</dbReference>
<dbReference type="PROSITE" id="PS51257">
    <property type="entry name" value="PROKAR_LIPOPROTEIN"/>
    <property type="match status" value="1"/>
</dbReference>
<dbReference type="KEGG" id="vg:65130266"/>
<evidence type="ECO:0000313" key="3">
    <source>
        <dbReference type="EMBL" id="QOR59656.1"/>
    </source>
</evidence>
<proteinExistence type="predicted"/>
<dbReference type="InterPro" id="IPR001107">
    <property type="entry name" value="Band_7"/>
</dbReference>
<dbReference type="InterPro" id="IPR036013">
    <property type="entry name" value="Band_7/SPFH_dom_sf"/>
</dbReference>
<name>A0A7M1RZF8_9CAUD</name>
<organism evidence="3 4">
    <name type="scientific">uncultured phage cr128_1</name>
    <dbReference type="NCBI Taxonomy" id="2772076"/>
    <lineage>
        <taxon>Viruses</taxon>
        <taxon>Duplodnaviria</taxon>
        <taxon>Heunggongvirae</taxon>
        <taxon>Uroviricota</taxon>
        <taxon>Caudoviricetes</taxon>
        <taxon>Crassvirales</taxon>
        <taxon>Steigviridae</taxon>
        <taxon>Asinivirinae</taxon>
        <taxon>Mahlunavirus</taxon>
        <taxon>Mahlunavirus rarus</taxon>
    </lineage>
</organism>
<protein>
    <submittedName>
        <fullName evidence="3">SPFH domain/band 7 family protein</fullName>
    </submittedName>
</protein>
<dbReference type="Pfam" id="PF01145">
    <property type="entry name" value="Band_7"/>
    <property type="match status" value="1"/>
</dbReference>
<reference evidence="3 4" key="1">
    <citation type="submission" date="2020-07" db="EMBL/GenBank/DDBJ databases">
        <title>Taxonomic proposal: Crassvirales, a new order of highly abundant and diverse bacterial viruses.</title>
        <authorList>
            <person name="Shkoporov A.N."/>
            <person name="Stockdale S.R."/>
            <person name="Guerin E."/>
            <person name="Ross R.P."/>
            <person name="Hill C."/>
        </authorList>
    </citation>
    <scope>NUCLEOTIDE SEQUENCE [LARGE SCALE GENOMIC DNA]</scope>
</reference>
<sequence>MKSKFIFGLLVALLILSVSSCAERVDAGYEGIKVNLYGDDKGVDKVTLVTGMVWYNPITTAIYEYPTFVQTVDYPPFSVNAKDGSSFVVDPTISLKIVDGKSAEVFKKYRKVNITEVINTTLYNYVRNAFRIQLNAYTTDELVSKREEFEKAIEDKLSKELLEENFQLEQLTSGLQYPKILIEAINSKNEAVQKSQKAENELAIVKAEAQKKVIAAQAEYEANVLRTKSLTPQILQQMWIEKWNGTVPTVTSNGNSGVFLDISKISK</sequence>
<dbReference type="GeneID" id="65130266"/>
<dbReference type="SUPFAM" id="SSF117892">
    <property type="entry name" value="Band 7/SPFH domain"/>
    <property type="match status" value="1"/>
</dbReference>
<accession>A0A7M1RZF8</accession>
<feature type="domain" description="Band 7" evidence="2">
    <location>
        <begin position="24"/>
        <end position="201"/>
    </location>
</feature>
<dbReference type="CDD" id="cd03401">
    <property type="entry name" value="SPFH_prohibitin"/>
    <property type="match status" value="1"/>
</dbReference>
<dbReference type="RefSeq" id="YP_010111814.1">
    <property type="nucleotide sequence ID" value="NC_055885.1"/>
</dbReference>